<dbReference type="PANTHER" id="PTHR11214">
    <property type="entry name" value="BETA-1,3-N-ACETYLGLUCOSAMINYLTRANSFERASE"/>
    <property type="match status" value="1"/>
</dbReference>
<dbReference type="AlphaFoldDB" id="A0A4S4LIM8"/>
<evidence type="ECO:0000256" key="2">
    <source>
        <dbReference type="ARBA" id="ARBA00008661"/>
    </source>
</evidence>
<sequence length="729" mass="81031">MMAMIAPPVQTPLTPQNRSCVPPTTSGTALLMSPPPHLPSLLTEFLMNIFFTRLPMTQVVYLTRQLQPPLQYPRAPARLYPNSIHPVRVPPAHLTQTVSRPALCCRVTGGIAGGTMKGAAGGLRRVKGGENAAGKRAGILVTLLVFTIFAILLTLLLIHILNPDKEPLPWRAYCSIPSASTVPPSLSATSYSPGYPFNSLAPSDVSSLSSMIPNTFPPPHLDDYPPAGVFLGVFTMDSAVERRMLVRSTWASHERSRNGAGAADDGLGTSRTIVRFVLGKPRSSWERRIQLESETYNDMIVLPIPENMNSGKTHAFFTWASEDAWVPPLPREHNASHAPKYSYSSITATDPVRLATHDPKLVRQEWRASGEQAPWVRPDFVVKVDDDSFVMLAELEARLRVELHTKARFTHHENGTLHSRYPEPGPSHSDMPEPDVHKSAASASAVVNATGMRKVSRAPEYRARALTPSPLDDPLVYWGYLVKNQFMAGELYALSWNIVAWVARDPMVKTMTRGKEDKQVAKWMRYHPRAAEVRWKSERCWIYDHPRADTVYSHGFLFPSEITRVRKGIFSYLSSATEFFGDQVSQPPMAVAPIGDGSSPASWAYSSVSTFGVRYSPPLPNFTTLQAVEALVEGSEMSKLHESLGTTAEEAWTMREGRRRRYEDKRVGGTVVVHFIKKNPWFLETALALLEGEEQTVHEIKKSLYGTMPDSPTNNSDTSWVHESARHGH</sequence>
<evidence type="ECO:0000256" key="9">
    <source>
        <dbReference type="ARBA" id="ARBA00023136"/>
    </source>
</evidence>
<dbReference type="PANTHER" id="PTHR11214:SF333">
    <property type="entry name" value="GLYCOSYLTRANSFERASE FAMILY 31 PROTEIN"/>
    <property type="match status" value="1"/>
</dbReference>
<feature type="region of interest" description="Disordered" evidence="10">
    <location>
        <begin position="412"/>
        <end position="436"/>
    </location>
</feature>
<comment type="caution">
    <text evidence="12">The sequence shown here is derived from an EMBL/GenBank/DDBJ whole genome shotgun (WGS) entry which is preliminary data.</text>
</comment>
<dbReference type="GO" id="GO:0051072">
    <property type="term" value="P:4,6-pyruvylated galactose residue biosynthetic process"/>
    <property type="evidence" value="ECO:0007669"/>
    <property type="project" value="TreeGrafter"/>
</dbReference>
<keyword evidence="13" id="KW-1185">Reference proteome</keyword>
<feature type="transmembrane region" description="Helical" evidence="11">
    <location>
        <begin position="137"/>
        <end position="161"/>
    </location>
</feature>
<evidence type="ECO:0000256" key="5">
    <source>
        <dbReference type="ARBA" id="ARBA00022692"/>
    </source>
</evidence>
<comment type="similarity">
    <text evidence="2">Belongs to the glycosyltransferase 31 family.</text>
</comment>
<evidence type="ECO:0000313" key="12">
    <source>
        <dbReference type="EMBL" id="THH11188.1"/>
    </source>
</evidence>
<keyword evidence="8" id="KW-0333">Golgi apparatus</keyword>
<evidence type="ECO:0008006" key="14">
    <source>
        <dbReference type="Google" id="ProtNLM"/>
    </source>
</evidence>
<reference evidence="12 13" key="1">
    <citation type="submission" date="2019-02" db="EMBL/GenBank/DDBJ databases">
        <title>Genome sequencing of the rare red list fungi Phellinidium pouzarii.</title>
        <authorList>
            <person name="Buettner E."/>
            <person name="Kellner H."/>
        </authorList>
    </citation>
    <scope>NUCLEOTIDE SEQUENCE [LARGE SCALE GENOMIC DNA]</scope>
    <source>
        <strain evidence="12 13">DSM 108285</strain>
    </source>
</reference>
<accession>A0A4S4LIM8</accession>
<evidence type="ECO:0000256" key="7">
    <source>
        <dbReference type="ARBA" id="ARBA00022989"/>
    </source>
</evidence>
<dbReference type="OrthoDB" id="2139606at2759"/>
<keyword evidence="6" id="KW-0735">Signal-anchor</keyword>
<evidence type="ECO:0000256" key="4">
    <source>
        <dbReference type="ARBA" id="ARBA00022679"/>
    </source>
</evidence>
<evidence type="ECO:0000256" key="3">
    <source>
        <dbReference type="ARBA" id="ARBA00022676"/>
    </source>
</evidence>
<dbReference type="InterPro" id="IPR002659">
    <property type="entry name" value="Glyco_trans_31"/>
</dbReference>
<dbReference type="Proteomes" id="UP000308199">
    <property type="component" value="Unassembled WGS sequence"/>
</dbReference>
<evidence type="ECO:0000256" key="10">
    <source>
        <dbReference type="SAM" id="MobiDB-lite"/>
    </source>
</evidence>
<evidence type="ECO:0000256" key="6">
    <source>
        <dbReference type="ARBA" id="ARBA00022968"/>
    </source>
</evidence>
<keyword evidence="5 11" id="KW-0812">Transmembrane</keyword>
<name>A0A4S4LIM8_9AGAM</name>
<evidence type="ECO:0000313" key="13">
    <source>
        <dbReference type="Proteomes" id="UP000308199"/>
    </source>
</evidence>
<dbReference type="GO" id="GO:0000139">
    <property type="term" value="C:Golgi membrane"/>
    <property type="evidence" value="ECO:0007669"/>
    <property type="project" value="UniProtKB-SubCell"/>
</dbReference>
<feature type="region of interest" description="Disordered" evidence="10">
    <location>
        <begin position="705"/>
        <end position="729"/>
    </location>
</feature>
<evidence type="ECO:0000256" key="11">
    <source>
        <dbReference type="SAM" id="Phobius"/>
    </source>
</evidence>
<keyword evidence="4" id="KW-0808">Transferase</keyword>
<comment type="subcellular location">
    <subcellularLocation>
        <location evidence="1">Golgi apparatus membrane</location>
        <topology evidence="1">Single-pass type II membrane protein</topology>
    </subcellularLocation>
</comment>
<keyword evidence="3" id="KW-0328">Glycosyltransferase</keyword>
<dbReference type="EMBL" id="SGPK01000018">
    <property type="protein sequence ID" value="THH11188.1"/>
    <property type="molecule type" value="Genomic_DNA"/>
</dbReference>
<dbReference type="GO" id="GO:0016758">
    <property type="term" value="F:hexosyltransferase activity"/>
    <property type="evidence" value="ECO:0007669"/>
    <property type="project" value="InterPro"/>
</dbReference>
<keyword evidence="7 11" id="KW-1133">Transmembrane helix</keyword>
<proteinExistence type="inferred from homology"/>
<evidence type="ECO:0000256" key="1">
    <source>
        <dbReference type="ARBA" id="ARBA00004323"/>
    </source>
</evidence>
<keyword evidence="9 11" id="KW-0472">Membrane</keyword>
<gene>
    <name evidence="12" type="ORF">EW145_g791</name>
</gene>
<protein>
    <recommendedName>
        <fullName evidence="14">Glycosyltransferase family 31 protein</fullName>
    </recommendedName>
</protein>
<organism evidence="12 13">
    <name type="scientific">Phellinidium pouzarii</name>
    <dbReference type="NCBI Taxonomy" id="167371"/>
    <lineage>
        <taxon>Eukaryota</taxon>
        <taxon>Fungi</taxon>
        <taxon>Dikarya</taxon>
        <taxon>Basidiomycota</taxon>
        <taxon>Agaricomycotina</taxon>
        <taxon>Agaricomycetes</taxon>
        <taxon>Hymenochaetales</taxon>
        <taxon>Hymenochaetaceae</taxon>
        <taxon>Phellinidium</taxon>
    </lineage>
</organism>
<feature type="compositionally biased region" description="Polar residues" evidence="10">
    <location>
        <begin position="710"/>
        <end position="721"/>
    </location>
</feature>
<evidence type="ECO:0000256" key="8">
    <source>
        <dbReference type="ARBA" id="ARBA00023034"/>
    </source>
</evidence>